<protein>
    <submittedName>
        <fullName evidence="1">Uncharacterized protein</fullName>
    </submittedName>
</protein>
<dbReference type="EMBL" id="CH476743">
    <property type="protein sequence ID" value="EIE88958.1"/>
    <property type="molecule type" value="Genomic_DNA"/>
</dbReference>
<keyword evidence="2" id="KW-1185">Reference proteome</keyword>
<dbReference type="RefSeq" id="XP_067524354.1">
    <property type="nucleotide sequence ID" value="XM_067668253.1"/>
</dbReference>
<dbReference type="VEuPathDB" id="FungiDB:RO3G_13669"/>
<proteinExistence type="predicted"/>
<dbReference type="AlphaFoldDB" id="I1CKH8"/>
<dbReference type="InParanoid" id="I1CKH8"/>
<organism evidence="1 2">
    <name type="scientific">Rhizopus delemar (strain RA 99-880 / ATCC MYA-4621 / FGSC 9543 / NRRL 43880)</name>
    <name type="common">Mucormycosis agent</name>
    <name type="synonym">Rhizopus arrhizus var. delemar</name>
    <dbReference type="NCBI Taxonomy" id="246409"/>
    <lineage>
        <taxon>Eukaryota</taxon>
        <taxon>Fungi</taxon>
        <taxon>Fungi incertae sedis</taxon>
        <taxon>Mucoromycota</taxon>
        <taxon>Mucoromycotina</taxon>
        <taxon>Mucoromycetes</taxon>
        <taxon>Mucorales</taxon>
        <taxon>Mucorineae</taxon>
        <taxon>Rhizopodaceae</taxon>
        <taxon>Rhizopus</taxon>
    </lineage>
</organism>
<evidence type="ECO:0000313" key="2">
    <source>
        <dbReference type="Proteomes" id="UP000009138"/>
    </source>
</evidence>
<dbReference type="GeneID" id="93620634"/>
<evidence type="ECO:0000313" key="1">
    <source>
        <dbReference type="EMBL" id="EIE88958.1"/>
    </source>
</evidence>
<reference evidence="1 2" key="1">
    <citation type="journal article" date="2009" name="PLoS Genet.">
        <title>Genomic analysis of the basal lineage fungus Rhizopus oryzae reveals a whole-genome duplication.</title>
        <authorList>
            <person name="Ma L.-J."/>
            <person name="Ibrahim A.S."/>
            <person name="Skory C."/>
            <person name="Grabherr M.G."/>
            <person name="Burger G."/>
            <person name="Butler M."/>
            <person name="Elias M."/>
            <person name="Idnurm A."/>
            <person name="Lang B.F."/>
            <person name="Sone T."/>
            <person name="Abe A."/>
            <person name="Calvo S.E."/>
            <person name="Corrochano L.M."/>
            <person name="Engels R."/>
            <person name="Fu J."/>
            <person name="Hansberg W."/>
            <person name="Kim J.-M."/>
            <person name="Kodira C.D."/>
            <person name="Koehrsen M.J."/>
            <person name="Liu B."/>
            <person name="Miranda-Saavedra D."/>
            <person name="O'Leary S."/>
            <person name="Ortiz-Castellanos L."/>
            <person name="Poulter R."/>
            <person name="Rodriguez-Romero J."/>
            <person name="Ruiz-Herrera J."/>
            <person name="Shen Y.-Q."/>
            <person name="Zeng Q."/>
            <person name="Galagan J."/>
            <person name="Birren B.W."/>
            <person name="Cuomo C.A."/>
            <person name="Wickes B.L."/>
        </authorList>
    </citation>
    <scope>NUCLEOTIDE SEQUENCE [LARGE SCALE GENOMIC DNA]</scope>
    <source>
        <strain evidence="2">RA 99-880 / ATCC MYA-4621 / FGSC 9543 / NRRL 43880</strain>
    </source>
</reference>
<dbReference type="OrthoDB" id="2267579at2759"/>
<dbReference type="Proteomes" id="UP000009138">
    <property type="component" value="Unassembled WGS sequence"/>
</dbReference>
<name>I1CKH8_RHIO9</name>
<gene>
    <name evidence="1" type="ORF">RO3G_13669</name>
</gene>
<accession>I1CKH8</accession>
<sequence>MQNLLDISKRLKEQELRDESIEDQTLPKEILDDLETTPKSVLREKLKKIAKDASKYEGEK</sequence>